<organism evidence="7 8">
    <name type="scientific">Aspergillus versicolor CBS 583.65</name>
    <dbReference type="NCBI Taxonomy" id="1036611"/>
    <lineage>
        <taxon>Eukaryota</taxon>
        <taxon>Fungi</taxon>
        <taxon>Dikarya</taxon>
        <taxon>Ascomycota</taxon>
        <taxon>Pezizomycotina</taxon>
        <taxon>Eurotiomycetes</taxon>
        <taxon>Eurotiomycetidae</taxon>
        <taxon>Eurotiales</taxon>
        <taxon>Aspergillaceae</taxon>
        <taxon>Aspergillus</taxon>
        <taxon>Aspergillus subgen. Nidulantes</taxon>
    </lineage>
</organism>
<dbReference type="PANTHER" id="PTHR42973:SF32">
    <property type="entry name" value="FAD-LINKED OXIDOREDUCTASE AFOF"/>
    <property type="match status" value="1"/>
</dbReference>
<dbReference type="PROSITE" id="PS51387">
    <property type="entry name" value="FAD_PCMH"/>
    <property type="match status" value="1"/>
</dbReference>
<dbReference type="STRING" id="1036611.A0A1L9PQY3"/>
<dbReference type="VEuPathDB" id="FungiDB:ASPVEDRAFT_43395"/>
<evidence type="ECO:0000313" key="7">
    <source>
        <dbReference type="EMBL" id="OJJ03911.1"/>
    </source>
</evidence>
<dbReference type="GO" id="GO:0071949">
    <property type="term" value="F:FAD binding"/>
    <property type="evidence" value="ECO:0007669"/>
    <property type="project" value="InterPro"/>
</dbReference>
<accession>A0A1L9PQY3</accession>
<evidence type="ECO:0000259" key="6">
    <source>
        <dbReference type="PROSITE" id="PS51387"/>
    </source>
</evidence>
<keyword evidence="2" id="KW-0285">Flavoprotein</keyword>
<evidence type="ECO:0000256" key="1">
    <source>
        <dbReference type="ARBA" id="ARBA00005466"/>
    </source>
</evidence>
<dbReference type="InterPro" id="IPR016166">
    <property type="entry name" value="FAD-bd_PCMH"/>
</dbReference>
<dbReference type="RefSeq" id="XP_040669673.1">
    <property type="nucleotide sequence ID" value="XM_040812810.1"/>
</dbReference>
<proteinExistence type="inferred from homology"/>
<dbReference type="InterPro" id="IPR006094">
    <property type="entry name" value="Oxid_FAD_bind_N"/>
</dbReference>
<keyword evidence="3" id="KW-0732">Signal</keyword>
<sequence>MRYNLCLILGVAQLCRCYDGDYLIPLFRPALSPESGVFLSADEAYNTEVTPRWSTFKDPSYIAAIKPASEEDVQSIVSIAGSHNISFLATGGGHGVKLGFDKVQHAINIDLSNLNSIDLNLDNNTVTVGAGVENSQLYDVLSSVGQETALTSERCLNTIGPTLGGGLGPQYGLRGPLIDSLVSAHLVTASGDIVDVSESENSDLFWAIRGAGANFGIVTSATYRIYPPINNGEAVLARFSFSPVANRSVFELMEYMNEDYPPEMAGGIAVGYNHTSGQPTLAWQLLFSGPLETAQPWLDKLTSLGPIDADLQTVHWHGRDQPESPFCTRKQQWVIYNLNLARTDSATLGSYFEQAADFAASNPWFDCTLMFERLPRDAALAVPERQRGVWPWRDSKLNVNFVVKTPSSAYDGAVDGFLRPVREEFQESMGYDTVHAYVNEALGDEGPAAWYGEHNLARLSELKRRWDPNSQFGAGAPIPLHL</sequence>
<dbReference type="EMBL" id="KV878131">
    <property type="protein sequence ID" value="OJJ03911.1"/>
    <property type="molecule type" value="Genomic_DNA"/>
</dbReference>
<keyword evidence="4" id="KW-0274">FAD</keyword>
<keyword evidence="5" id="KW-0560">Oxidoreductase</keyword>
<dbReference type="AlphaFoldDB" id="A0A1L9PQY3"/>
<comment type="similarity">
    <text evidence="1">Belongs to the oxygen-dependent FAD-linked oxidoreductase family.</text>
</comment>
<protein>
    <recommendedName>
        <fullName evidence="6">FAD-binding PCMH-type domain-containing protein</fullName>
    </recommendedName>
</protein>
<dbReference type="GO" id="GO:0016491">
    <property type="term" value="F:oxidoreductase activity"/>
    <property type="evidence" value="ECO:0007669"/>
    <property type="project" value="UniProtKB-KW"/>
</dbReference>
<dbReference type="Proteomes" id="UP000184073">
    <property type="component" value="Unassembled WGS sequence"/>
</dbReference>
<dbReference type="InterPro" id="IPR016169">
    <property type="entry name" value="FAD-bd_PCMH_sub2"/>
</dbReference>
<dbReference type="PANTHER" id="PTHR42973">
    <property type="entry name" value="BINDING OXIDOREDUCTASE, PUTATIVE (AFU_ORTHOLOGUE AFUA_1G17690)-RELATED"/>
    <property type="match status" value="1"/>
</dbReference>
<dbReference type="InterPro" id="IPR050416">
    <property type="entry name" value="FAD-linked_Oxidoreductase"/>
</dbReference>
<name>A0A1L9PQY3_ASPVE</name>
<keyword evidence="8" id="KW-1185">Reference proteome</keyword>
<dbReference type="OrthoDB" id="415825at2759"/>
<dbReference type="Gene3D" id="3.40.462.20">
    <property type="match status" value="1"/>
</dbReference>
<evidence type="ECO:0000256" key="4">
    <source>
        <dbReference type="ARBA" id="ARBA00022827"/>
    </source>
</evidence>
<dbReference type="SUPFAM" id="SSF56176">
    <property type="entry name" value="FAD-binding/transporter-associated domain-like"/>
    <property type="match status" value="1"/>
</dbReference>
<dbReference type="Pfam" id="PF08031">
    <property type="entry name" value="BBE"/>
    <property type="match status" value="1"/>
</dbReference>
<dbReference type="GeneID" id="63728321"/>
<dbReference type="InterPro" id="IPR012951">
    <property type="entry name" value="BBE"/>
</dbReference>
<evidence type="ECO:0000256" key="2">
    <source>
        <dbReference type="ARBA" id="ARBA00022630"/>
    </source>
</evidence>
<evidence type="ECO:0000256" key="5">
    <source>
        <dbReference type="ARBA" id="ARBA00023002"/>
    </source>
</evidence>
<feature type="domain" description="FAD-binding PCMH-type" evidence="6">
    <location>
        <begin position="57"/>
        <end position="228"/>
    </location>
</feature>
<gene>
    <name evidence="7" type="ORF">ASPVEDRAFT_43395</name>
</gene>
<dbReference type="Gene3D" id="3.30.465.10">
    <property type="match status" value="1"/>
</dbReference>
<reference evidence="8" key="1">
    <citation type="journal article" date="2017" name="Genome Biol.">
        <title>Comparative genomics reveals high biological diversity and specific adaptations in the industrially and medically important fungal genus Aspergillus.</title>
        <authorList>
            <person name="de Vries R.P."/>
            <person name="Riley R."/>
            <person name="Wiebenga A."/>
            <person name="Aguilar-Osorio G."/>
            <person name="Amillis S."/>
            <person name="Uchima C.A."/>
            <person name="Anderluh G."/>
            <person name="Asadollahi M."/>
            <person name="Askin M."/>
            <person name="Barry K."/>
            <person name="Battaglia E."/>
            <person name="Bayram O."/>
            <person name="Benocci T."/>
            <person name="Braus-Stromeyer S.A."/>
            <person name="Caldana C."/>
            <person name="Canovas D."/>
            <person name="Cerqueira G.C."/>
            <person name="Chen F."/>
            <person name="Chen W."/>
            <person name="Choi C."/>
            <person name="Clum A."/>
            <person name="Dos Santos R.A."/>
            <person name="Damasio A.R."/>
            <person name="Diallinas G."/>
            <person name="Emri T."/>
            <person name="Fekete E."/>
            <person name="Flipphi M."/>
            <person name="Freyberg S."/>
            <person name="Gallo A."/>
            <person name="Gournas C."/>
            <person name="Habgood R."/>
            <person name="Hainaut M."/>
            <person name="Harispe M.L."/>
            <person name="Henrissat B."/>
            <person name="Hilden K.S."/>
            <person name="Hope R."/>
            <person name="Hossain A."/>
            <person name="Karabika E."/>
            <person name="Karaffa L."/>
            <person name="Karanyi Z."/>
            <person name="Krasevec N."/>
            <person name="Kuo A."/>
            <person name="Kusch H."/>
            <person name="LaButti K."/>
            <person name="Lagendijk E.L."/>
            <person name="Lapidus A."/>
            <person name="Levasseur A."/>
            <person name="Lindquist E."/>
            <person name="Lipzen A."/>
            <person name="Logrieco A.F."/>
            <person name="MacCabe A."/>
            <person name="Maekelae M.R."/>
            <person name="Malavazi I."/>
            <person name="Melin P."/>
            <person name="Meyer V."/>
            <person name="Mielnichuk N."/>
            <person name="Miskei M."/>
            <person name="Molnar A.P."/>
            <person name="Mule G."/>
            <person name="Ngan C.Y."/>
            <person name="Orejas M."/>
            <person name="Orosz E."/>
            <person name="Ouedraogo J.P."/>
            <person name="Overkamp K.M."/>
            <person name="Park H.-S."/>
            <person name="Perrone G."/>
            <person name="Piumi F."/>
            <person name="Punt P.J."/>
            <person name="Ram A.F."/>
            <person name="Ramon A."/>
            <person name="Rauscher S."/>
            <person name="Record E."/>
            <person name="Riano-Pachon D.M."/>
            <person name="Robert V."/>
            <person name="Roehrig J."/>
            <person name="Ruller R."/>
            <person name="Salamov A."/>
            <person name="Salih N.S."/>
            <person name="Samson R.A."/>
            <person name="Sandor E."/>
            <person name="Sanguinetti M."/>
            <person name="Schuetze T."/>
            <person name="Sepcic K."/>
            <person name="Shelest E."/>
            <person name="Sherlock G."/>
            <person name="Sophianopoulou V."/>
            <person name="Squina F.M."/>
            <person name="Sun H."/>
            <person name="Susca A."/>
            <person name="Todd R.B."/>
            <person name="Tsang A."/>
            <person name="Unkles S.E."/>
            <person name="van de Wiele N."/>
            <person name="van Rossen-Uffink D."/>
            <person name="Oliveira J.V."/>
            <person name="Vesth T.C."/>
            <person name="Visser J."/>
            <person name="Yu J.-H."/>
            <person name="Zhou M."/>
            <person name="Andersen M.R."/>
            <person name="Archer D.B."/>
            <person name="Baker S.E."/>
            <person name="Benoit I."/>
            <person name="Brakhage A.A."/>
            <person name="Braus G.H."/>
            <person name="Fischer R."/>
            <person name="Frisvad J.C."/>
            <person name="Goldman G.H."/>
            <person name="Houbraken J."/>
            <person name="Oakley B."/>
            <person name="Pocsi I."/>
            <person name="Scazzocchio C."/>
            <person name="Seiboth B."/>
            <person name="vanKuyk P.A."/>
            <person name="Wortman J."/>
            <person name="Dyer P.S."/>
            <person name="Grigoriev I.V."/>
        </authorList>
    </citation>
    <scope>NUCLEOTIDE SEQUENCE [LARGE SCALE GENOMIC DNA]</scope>
    <source>
        <strain evidence="8">CBS 583.65</strain>
    </source>
</reference>
<evidence type="ECO:0000256" key="3">
    <source>
        <dbReference type="ARBA" id="ARBA00022729"/>
    </source>
</evidence>
<dbReference type="Pfam" id="PF01565">
    <property type="entry name" value="FAD_binding_4"/>
    <property type="match status" value="1"/>
</dbReference>
<evidence type="ECO:0000313" key="8">
    <source>
        <dbReference type="Proteomes" id="UP000184073"/>
    </source>
</evidence>
<dbReference type="InterPro" id="IPR036318">
    <property type="entry name" value="FAD-bd_PCMH-like_sf"/>
</dbReference>